<dbReference type="PANTHER" id="PTHR43583">
    <property type="entry name" value="2-IMINOACETATE SYNTHASE"/>
    <property type="match status" value="1"/>
</dbReference>
<evidence type="ECO:0000256" key="6">
    <source>
        <dbReference type="ARBA" id="ARBA00023014"/>
    </source>
</evidence>
<keyword evidence="5" id="KW-0408">Iron</keyword>
<protein>
    <submittedName>
        <fullName evidence="8">2-iminoacetate synthase ThiH</fullName>
    </submittedName>
</protein>
<evidence type="ECO:0000259" key="7">
    <source>
        <dbReference type="PROSITE" id="PS51918"/>
    </source>
</evidence>
<comment type="caution">
    <text evidence="8">The sequence shown here is derived from an EMBL/GenBank/DDBJ whole genome shotgun (WGS) entry which is preliminary data.</text>
</comment>
<reference evidence="8 9" key="1">
    <citation type="submission" date="2021-02" db="EMBL/GenBank/DDBJ databases">
        <authorList>
            <person name="Park J.-S."/>
        </authorList>
    </citation>
    <scope>NUCLEOTIDE SEQUENCE [LARGE SCALE GENOMIC DNA]</scope>
    <source>
        <strain evidence="8 9">188UL20-2</strain>
    </source>
</reference>
<dbReference type="CDD" id="cd01335">
    <property type="entry name" value="Radical_SAM"/>
    <property type="match status" value="1"/>
</dbReference>
<evidence type="ECO:0000256" key="3">
    <source>
        <dbReference type="ARBA" id="ARBA00022691"/>
    </source>
</evidence>
<name>A0ABS2HNG4_9VIBR</name>
<dbReference type="PROSITE" id="PS51918">
    <property type="entry name" value="RADICAL_SAM"/>
    <property type="match status" value="1"/>
</dbReference>
<keyword evidence="3" id="KW-0949">S-adenosyl-L-methionine</keyword>
<evidence type="ECO:0000256" key="4">
    <source>
        <dbReference type="ARBA" id="ARBA00022723"/>
    </source>
</evidence>
<feature type="domain" description="Radical SAM core" evidence="7">
    <location>
        <begin position="70"/>
        <end position="297"/>
    </location>
</feature>
<evidence type="ECO:0000256" key="1">
    <source>
        <dbReference type="ARBA" id="ARBA00001966"/>
    </source>
</evidence>
<dbReference type="Pfam" id="PF06968">
    <property type="entry name" value="BATS"/>
    <property type="match status" value="1"/>
</dbReference>
<proteinExistence type="predicted"/>
<organism evidence="8 9">
    <name type="scientific">Vibrio ulleungensis</name>
    <dbReference type="NCBI Taxonomy" id="2807619"/>
    <lineage>
        <taxon>Bacteria</taxon>
        <taxon>Pseudomonadati</taxon>
        <taxon>Pseudomonadota</taxon>
        <taxon>Gammaproteobacteria</taxon>
        <taxon>Vibrionales</taxon>
        <taxon>Vibrionaceae</taxon>
        <taxon>Vibrio</taxon>
    </lineage>
</organism>
<dbReference type="Proteomes" id="UP000809621">
    <property type="component" value="Unassembled WGS sequence"/>
</dbReference>
<dbReference type="Pfam" id="PF04055">
    <property type="entry name" value="Radical_SAM"/>
    <property type="match status" value="1"/>
</dbReference>
<accession>A0ABS2HNG4</accession>
<keyword evidence="2" id="KW-0004">4Fe-4S</keyword>
<dbReference type="SMART" id="SM00876">
    <property type="entry name" value="BATS"/>
    <property type="match status" value="1"/>
</dbReference>
<dbReference type="SFLD" id="SFLDF00301">
    <property type="entry name" value="2-iminoacetate_synthase_(ThiH)"/>
    <property type="match status" value="1"/>
</dbReference>
<evidence type="ECO:0000256" key="2">
    <source>
        <dbReference type="ARBA" id="ARBA00022485"/>
    </source>
</evidence>
<dbReference type="InterPro" id="IPR034428">
    <property type="entry name" value="ThiH/NoCL/HydG-like"/>
</dbReference>
<dbReference type="PANTHER" id="PTHR43583:SF1">
    <property type="entry name" value="2-IMINOACETATE SYNTHASE"/>
    <property type="match status" value="1"/>
</dbReference>
<evidence type="ECO:0000313" key="8">
    <source>
        <dbReference type="EMBL" id="MBM7038621.1"/>
    </source>
</evidence>
<keyword evidence="6" id="KW-0411">Iron-sulfur</keyword>
<dbReference type="NCBIfam" id="TIGR02351">
    <property type="entry name" value="thiH"/>
    <property type="match status" value="1"/>
</dbReference>
<keyword evidence="4" id="KW-0479">Metal-binding</keyword>
<dbReference type="EMBL" id="JAFEUM010000014">
    <property type="protein sequence ID" value="MBM7038621.1"/>
    <property type="molecule type" value="Genomic_DNA"/>
</dbReference>
<dbReference type="InterPro" id="IPR013785">
    <property type="entry name" value="Aldolase_TIM"/>
</dbReference>
<sequence>MAFVDEFNLIDPVDVQLSILSKTKADVERALGKSKLDTEDFKALISPAAEGYIEPMAQRAYSLTRRRFGHTISLYIPLYLSNLCANACTYCGFSMGNKIKRKTLDTNEIEAEMKVIKSMGFDSLLLVTGEHQTKVGMNYFRLVLPQIKEQFSYLAMEVQPLDTIEYEELKRLGLNAVMVYQETYNRSTYAAHHLRGAKMDFDYRLGTPERLASAGIDKVGLGALIGLDDWRTDCYFTALHLNYLERHYWKTRYSISFPRLRPCEGSVQPKSIMNDKQLVQLICAYRLLNPELELSLSTREEAEFRDKLVPLGITSMSAASKTQPGGYANSEIELEQFEISDERSAKNVAKAIERIGFQPVWKDWHSAYS</sequence>
<evidence type="ECO:0000313" key="9">
    <source>
        <dbReference type="Proteomes" id="UP000809621"/>
    </source>
</evidence>
<dbReference type="Gene3D" id="3.20.20.70">
    <property type="entry name" value="Aldolase class I"/>
    <property type="match status" value="1"/>
</dbReference>
<dbReference type="SFLD" id="SFLDG01081">
    <property type="entry name" value="cleavage_of_the_Ca-Cb_bond_in"/>
    <property type="match status" value="1"/>
</dbReference>
<dbReference type="InterPro" id="IPR007197">
    <property type="entry name" value="rSAM"/>
</dbReference>
<dbReference type="SFLD" id="SFLDS00029">
    <property type="entry name" value="Radical_SAM"/>
    <property type="match status" value="1"/>
</dbReference>
<dbReference type="RefSeq" id="WP_205160053.1">
    <property type="nucleotide sequence ID" value="NZ_JAFEUM010000014.1"/>
</dbReference>
<keyword evidence="9" id="KW-1185">Reference proteome</keyword>
<gene>
    <name evidence="8" type="primary">thiH</name>
    <name evidence="8" type="ORF">JQC93_19780</name>
</gene>
<evidence type="ECO:0000256" key="5">
    <source>
        <dbReference type="ARBA" id="ARBA00023004"/>
    </source>
</evidence>
<comment type="cofactor">
    <cofactor evidence="1">
        <name>[4Fe-4S] cluster</name>
        <dbReference type="ChEBI" id="CHEBI:49883"/>
    </cofactor>
</comment>
<dbReference type="InterPro" id="IPR012726">
    <property type="entry name" value="ThiH"/>
</dbReference>
<dbReference type="SFLD" id="SFLDG01060">
    <property type="entry name" value="BATS_domain_containing"/>
    <property type="match status" value="1"/>
</dbReference>
<dbReference type="InterPro" id="IPR058240">
    <property type="entry name" value="rSAM_sf"/>
</dbReference>
<dbReference type="SUPFAM" id="SSF102114">
    <property type="entry name" value="Radical SAM enzymes"/>
    <property type="match status" value="1"/>
</dbReference>
<dbReference type="InterPro" id="IPR010722">
    <property type="entry name" value="BATS_dom"/>
</dbReference>